<dbReference type="InterPro" id="IPR013154">
    <property type="entry name" value="ADH-like_N"/>
</dbReference>
<comment type="similarity">
    <text evidence="3">Belongs to the NAD(P)-dependent epimerase/dehydratase family. Dihydroflavonol-4-reductase subfamily.</text>
</comment>
<dbReference type="InterPro" id="IPR001509">
    <property type="entry name" value="Epimerase_deHydtase"/>
</dbReference>
<comment type="similarity">
    <text evidence="1">Belongs to the zinc-containing alcohol dehydrogenase family.</text>
</comment>
<dbReference type="PANTHER" id="PTHR45348:SF2">
    <property type="entry name" value="ZINC-TYPE ALCOHOL DEHYDROGENASE-LIKE PROTEIN C2E1P3.01"/>
    <property type="match status" value="1"/>
</dbReference>
<reference evidence="5" key="1">
    <citation type="journal article" date="2020" name="bioRxiv">
        <title>Genomic and phenotypic heterogeneity of clinical isolates of the human pathogens Aspergillus fumigatus, Aspergillus lentulus and Aspergillus fumigatiaffinis.</title>
        <authorList>
            <person name="dos Santos R.A.C."/>
            <person name="Steenwyk J.L."/>
            <person name="Rivero-Menendez O."/>
            <person name="Mead M.E."/>
            <person name="Silva L.P."/>
            <person name="Bastos R.W."/>
            <person name="Alastruey-Izquierdo A."/>
            <person name="Goldman G.H."/>
            <person name="Rokas A."/>
        </authorList>
    </citation>
    <scope>NUCLEOTIDE SEQUENCE</scope>
    <source>
        <strain evidence="5">CNM-CM6805</strain>
    </source>
</reference>
<dbReference type="AlphaFoldDB" id="A0A8H4H7T2"/>
<feature type="domain" description="Enoyl reductase (ER)" evidence="4">
    <location>
        <begin position="8"/>
        <end position="349"/>
    </location>
</feature>
<dbReference type="FunFam" id="3.40.50.720:FF:000191">
    <property type="entry name" value="Methylglyoxal reductase (NADPH-dependent)"/>
    <property type="match status" value="1"/>
</dbReference>
<reference evidence="5" key="2">
    <citation type="submission" date="2020-04" db="EMBL/GenBank/DDBJ databases">
        <authorList>
            <person name="Santos R.A.C."/>
            <person name="Steenwyk J.L."/>
            <person name="Rivero-Menendez O."/>
            <person name="Mead M.E."/>
            <person name="Silva L.P."/>
            <person name="Bastos R.W."/>
            <person name="Alastruey-Izquierdo A."/>
            <person name="Goldman G.H."/>
            <person name="Rokas A."/>
        </authorList>
    </citation>
    <scope>NUCLEOTIDE SEQUENCE</scope>
    <source>
        <strain evidence="5">CNM-CM6805</strain>
    </source>
</reference>
<comment type="caution">
    <text evidence="5">The sequence shown here is derived from an EMBL/GenBank/DDBJ whole genome shotgun (WGS) entry which is preliminary data.</text>
</comment>
<dbReference type="InterPro" id="IPR011032">
    <property type="entry name" value="GroES-like_sf"/>
</dbReference>
<dbReference type="EMBL" id="JAAAPX010000099">
    <property type="protein sequence ID" value="KAF4231721.1"/>
    <property type="molecule type" value="Genomic_DNA"/>
</dbReference>
<dbReference type="InterPro" id="IPR013149">
    <property type="entry name" value="ADH-like_C"/>
</dbReference>
<accession>A0A8H4H7T2</accession>
<dbReference type="CDD" id="cd05227">
    <property type="entry name" value="AR_SDR_e"/>
    <property type="match status" value="1"/>
</dbReference>
<name>A0A8H4H7T2_9EURO</name>
<gene>
    <name evidence="5" type="ORF">CNMCM6805_010310</name>
</gene>
<dbReference type="InterPro" id="IPR036291">
    <property type="entry name" value="NAD(P)-bd_dom_sf"/>
</dbReference>
<dbReference type="GO" id="GO:0016651">
    <property type="term" value="F:oxidoreductase activity, acting on NAD(P)H"/>
    <property type="evidence" value="ECO:0007669"/>
    <property type="project" value="InterPro"/>
</dbReference>
<dbReference type="SUPFAM" id="SSF51735">
    <property type="entry name" value="NAD(P)-binding Rossmann-fold domains"/>
    <property type="match status" value="2"/>
</dbReference>
<evidence type="ECO:0000313" key="6">
    <source>
        <dbReference type="Proteomes" id="UP000653565"/>
    </source>
</evidence>
<protein>
    <recommendedName>
        <fullName evidence="4">Enoyl reductase (ER) domain-containing protein</fullName>
    </recommendedName>
</protein>
<dbReference type="InterPro" id="IPR047122">
    <property type="entry name" value="Trans-enoyl_RdTase-like"/>
</dbReference>
<dbReference type="PANTHER" id="PTHR45348">
    <property type="entry name" value="HYPOTHETICAL OXIDOREDUCTASE (EUROFUNG)"/>
    <property type="match status" value="1"/>
</dbReference>
<organism evidence="5 6">
    <name type="scientific">Aspergillus fumigatiaffinis</name>
    <dbReference type="NCBI Taxonomy" id="340414"/>
    <lineage>
        <taxon>Eukaryota</taxon>
        <taxon>Fungi</taxon>
        <taxon>Dikarya</taxon>
        <taxon>Ascomycota</taxon>
        <taxon>Pezizomycotina</taxon>
        <taxon>Eurotiomycetes</taxon>
        <taxon>Eurotiomycetidae</taxon>
        <taxon>Eurotiales</taxon>
        <taxon>Aspergillaceae</taxon>
        <taxon>Aspergillus</taxon>
        <taxon>Aspergillus subgen. Fumigati</taxon>
    </lineage>
</organism>
<dbReference type="Proteomes" id="UP000653565">
    <property type="component" value="Unassembled WGS sequence"/>
</dbReference>
<dbReference type="Pfam" id="PF01370">
    <property type="entry name" value="Epimerase"/>
    <property type="match status" value="1"/>
</dbReference>
<dbReference type="CDD" id="cd08249">
    <property type="entry name" value="enoyl_reductase_like"/>
    <property type="match status" value="1"/>
</dbReference>
<dbReference type="Pfam" id="PF00107">
    <property type="entry name" value="ADH_zinc_N"/>
    <property type="match status" value="1"/>
</dbReference>
<evidence type="ECO:0000256" key="3">
    <source>
        <dbReference type="ARBA" id="ARBA00023445"/>
    </source>
</evidence>
<dbReference type="Gene3D" id="3.40.50.720">
    <property type="entry name" value="NAD(P)-binding Rossmann-like Domain"/>
    <property type="match status" value="2"/>
</dbReference>
<evidence type="ECO:0000259" key="4">
    <source>
        <dbReference type="SMART" id="SM00829"/>
    </source>
</evidence>
<dbReference type="InterPro" id="IPR020843">
    <property type="entry name" value="ER"/>
</dbReference>
<dbReference type="Pfam" id="PF08240">
    <property type="entry name" value="ADH_N"/>
    <property type="match status" value="1"/>
</dbReference>
<evidence type="ECO:0000256" key="2">
    <source>
        <dbReference type="ARBA" id="ARBA00023002"/>
    </source>
</evidence>
<sequence length="775" mass="84439">MQKAIAVTSLKSPAVLVERPIPDPEGNQLLVQVTAASLNPLDQKTRDVGLFFKEPPQVLSHELAGIVVKRGAGRKASQFAVGEHIFAHADFVPGQELKDCGGLQQFALVDARFAARVAGTGLSDEEAAGIPVCAMASFIALFHSTGLGLPLPLALDENRAAFKDQAILILGGGSNCGRFAVQFARIVGFGRIVTVASSRNTVELEGMGATHVIDRHANHDEILRQIRGITGDELIYALDTVNVGPAQNLGLAALSNTRKGCLITLNPVDETEPDKALIGEKAAGYDRRLTFGFSALYPDVSMVFWENVEGWLQAGNLRSLRYEHIDRADPERINAALDGYRDGHGQKVVENNCQKKQKGILSHALVCKLISKHPKGLPVAALVSRPVVMVSVGVYQYHSSSVKSSEIISHVQHPISFGLAFIFWVTGLSGLRNAIGGCQSQELINLPRTLNGGWQMADVFENGPSHPLHTVVTTVRSDMKGRECLESYPEFANNLSYTIVEDMARSGAFDKAVQSEPPFEAVVHTASPFHYDAADRKRDMIDPAIMGTTEILRSIKRWAPSVKRVVITSSFAAVVNFQEAIPVYTADHWNPITMEQALTNGQLAYVGSKKFAEKAAWDFVENEKPGFTLSTINPVMVFGPATYRLDSLENVNTSNAVFRDMILGKTKSGIPPRSFQWVDVRDVALAHVRAIEVPEAAGQRFLAAAGPYSNYEIANVIKDNFPELADRLPEQIPVPDGTRSFVIDTTPMKQILGIPFRSFKDCVVDTVKSLLEVKA</sequence>
<proteinExistence type="inferred from homology"/>
<dbReference type="SMART" id="SM00829">
    <property type="entry name" value="PKS_ER"/>
    <property type="match status" value="1"/>
</dbReference>
<keyword evidence="6" id="KW-1185">Reference proteome</keyword>
<dbReference type="OrthoDB" id="9992527at2759"/>
<evidence type="ECO:0000313" key="5">
    <source>
        <dbReference type="EMBL" id="KAF4231721.1"/>
    </source>
</evidence>
<dbReference type="SUPFAM" id="SSF50129">
    <property type="entry name" value="GroES-like"/>
    <property type="match status" value="1"/>
</dbReference>
<keyword evidence="2" id="KW-0560">Oxidoreductase</keyword>
<evidence type="ECO:0000256" key="1">
    <source>
        <dbReference type="ARBA" id="ARBA00008072"/>
    </source>
</evidence>
<dbReference type="Gene3D" id="3.90.180.10">
    <property type="entry name" value="Medium-chain alcohol dehydrogenases, catalytic domain"/>
    <property type="match status" value="1"/>
</dbReference>